<evidence type="ECO:0000313" key="2">
    <source>
        <dbReference type="EMBL" id="MBE2998461.1"/>
    </source>
</evidence>
<dbReference type="RefSeq" id="WP_193121109.1">
    <property type="nucleotide sequence ID" value="NZ_JADBGI010000005.1"/>
</dbReference>
<dbReference type="PANTHER" id="PTHR43433:SF5">
    <property type="entry name" value="AB HYDROLASE-1 DOMAIN-CONTAINING PROTEIN"/>
    <property type="match status" value="1"/>
</dbReference>
<dbReference type="Pfam" id="PF00561">
    <property type="entry name" value="Abhydrolase_1"/>
    <property type="match status" value="1"/>
</dbReference>
<comment type="caution">
    <text evidence="2">The sequence shown here is derived from an EMBL/GenBank/DDBJ whole genome shotgun (WGS) entry which is preliminary data.</text>
</comment>
<proteinExistence type="predicted"/>
<keyword evidence="3" id="KW-1185">Reference proteome</keyword>
<dbReference type="InterPro" id="IPR050471">
    <property type="entry name" value="AB_hydrolase"/>
</dbReference>
<dbReference type="InterPro" id="IPR000073">
    <property type="entry name" value="AB_hydrolase_1"/>
</dbReference>
<dbReference type="EMBL" id="JADBGI010000005">
    <property type="protein sequence ID" value="MBE2998461.1"/>
    <property type="molecule type" value="Genomic_DNA"/>
</dbReference>
<sequence length="217" mass="22584">MGTEQVVFLHGLGAGPDSWDAELAALPDGFAGSAPHITGLSDQGDGLFTFGAAAEEVVDGLDRRGIGRAHLCGLSIGAMLSLWTALEYPDRVASLVLSGGQVRPPRAALALQTAVFRVLPEGLAEPGGMDKRRFLAALEEVGRVDFSERLAEVGVPTLVMCGSWDVVNLPAARTMAEGLPHAQLRIVQGGGHELNVGRPADFAAALHRFYAGPAAPA</sequence>
<protein>
    <submittedName>
        <fullName evidence="2">Alpha/beta fold hydrolase</fullName>
    </submittedName>
</protein>
<dbReference type="PANTHER" id="PTHR43433">
    <property type="entry name" value="HYDROLASE, ALPHA/BETA FOLD FAMILY PROTEIN"/>
    <property type="match status" value="1"/>
</dbReference>
<dbReference type="Gene3D" id="3.40.50.1820">
    <property type="entry name" value="alpha/beta hydrolase"/>
    <property type="match status" value="2"/>
</dbReference>
<keyword evidence="2" id="KW-0378">Hydrolase</keyword>
<dbReference type="GO" id="GO:0016787">
    <property type="term" value="F:hydrolase activity"/>
    <property type="evidence" value="ECO:0007669"/>
    <property type="project" value="UniProtKB-KW"/>
</dbReference>
<reference evidence="2 3" key="1">
    <citation type="submission" date="2020-09" db="EMBL/GenBank/DDBJ databases">
        <title>Diversity and distribution of actinomycetes associated with coral in the coast of Hainan.</title>
        <authorList>
            <person name="Li F."/>
        </authorList>
    </citation>
    <scope>NUCLEOTIDE SEQUENCE [LARGE SCALE GENOMIC DNA]</scope>
    <source>
        <strain evidence="2 3">HNM0947</strain>
    </source>
</reference>
<gene>
    <name evidence="2" type="ORF">IDM40_07045</name>
</gene>
<dbReference type="InterPro" id="IPR029058">
    <property type="entry name" value="AB_hydrolase_fold"/>
</dbReference>
<evidence type="ECO:0000313" key="3">
    <source>
        <dbReference type="Proteomes" id="UP000806528"/>
    </source>
</evidence>
<evidence type="ECO:0000259" key="1">
    <source>
        <dbReference type="Pfam" id="PF00561"/>
    </source>
</evidence>
<accession>A0ABR9P3P4</accession>
<organism evidence="2 3">
    <name type="scientific">Nocardiopsis coralli</name>
    <dbReference type="NCBI Taxonomy" id="2772213"/>
    <lineage>
        <taxon>Bacteria</taxon>
        <taxon>Bacillati</taxon>
        <taxon>Actinomycetota</taxon>
        <taxon>Actinomycetes</taxon>
        <taxon>Streptosporangiales</taxon>
        <taxon>Nocardiopsidaceae</taxon>
        <taxon>Nocardiopsis</taxon>
    </lineage>
</organism>
<dbReference type="SUPFAM" id="SSF53474">
    <property type="entry name" value="alpha/beta-Hydrolases"/>
    <property type="match status" value="1"/>
</dbReference>
<dbReference type="Proteomes" id="UP000806528">
    <property type="component" value="Unassembled WGS sequence"/>
</dbReference>
<feature type="domain" description="AB hydrolase-1" evidence="1">
    <location>
        <begin position="6"/>
        <end position="104"/>
    </location>
</feature>
<name>A0ABR9P3P4_9ACTN</name>